<evidence type="ECO:0000313" key="4">
    <source>
        <dbReference type="Proteomes" id="UP000323720"/>
    </source>
</evidence>
<keyword evidence="2" id="KW-0732">Signal</keyword>
<dbReference type="SUPFAM" id="SSF48452">
    <property type="entry name" value="TPR-like"/>
    <property type="match status" value="1"/>
</dbReference>
<protein>
    <submittedName>
        <fullName evidence="3">Tetratricopeptide repeat protein</fullName>
    </submittedName>
</protein>
<keyword evidence="4" id="KW-1185">Reference proteome</keyword>
<accession>A0A5D0REE9</accession>
<proteinExistence type="predicted"/>
<feature type="repeat" description="TPR" evidence="1">
    <location>
        <begin position="51"/>
        <end position="84"/>
    </location>
</feature>
<organism evidence="3 4">
    <name type="scientific">Bizionia myxarmorum</name>
    <dbReference type="NCBI Taxonomy" id="291186"/>
    <lineage>
        <taxon>Bacteria</taxon>
        <taxon>Pseudomonadati</taxon>
        <taxon>Bacteroidota</taxon>
        <taxon>Flavobacteriia</taxon>
        <taxon>Flavobacteriales</taxon>
        <taxon>Flavobacteriaceae</taxon>
        <taxon>Bizionia</taxon>
    </lineage>
</organism>
<dbReference type="Proteomes" id="UP000323720">
    <property type="component" value="Unassembled WGS sequence"/>
</dbReference>
<feature type="signal peptide" evidence="2">
    <location>
        <begin position="1"/>
        <end position="17"/>
    </location>
</feature>
<dbReference type="EMBL" id="VSKK01000001">
    <property type="protein sequence ID" value="TYB79326.1"/>
    <property type="molecule type" value="Genomic_DNA"/>
</dbReference>
<sequence>MIKKVLFCLLLPLIGIAQPTLDQADKLLQQKHYKQAENLLKPFVAQNNSSKRAVELLGDTYGHQANWDAAITQYKQLVALDQNEANYYYKYGGAMGMKALEVNKFSALLLIDDIEKSFLKAAELDSKHINTRWALVELYMKLPAIVGGSIKKSLKYADELEGISKVDGYLAKGTIYEYDKKPDLAEKYYKMAVNIGGSVTCYEKLASFYENQNQPEKALLVMEASKKSINKI</sequence>
<dbReference type="InterPro" id="IPR019734">
    <property type="entry name" value="TPR_rpt"/>
</dbReference>
<gene>
    <name evidence="3" type="ORF">ES674_06010</name>
</gene>
<evidence type="ECO:0000313" key="3">
    <source>
        <dbReference type="EMBL" id="TYB79326.1"/>
    </source>
</evidence>
<dbReference type="OrthoDB" id="1416278at2"/>
<comment type="caution">
    <text evidence="3">The sequence shown here is derived from an EMBL/GenBank/DDBJ whole genome shotgun (WGS) entry which is preliminary data.</text>
</comment>
<evidence type="ECO:0000256" key="1">
    <source>
        <dbReference type="PROSITE-ProRule" id="PRU00339"/>
    </source>
</evidence>
<evidence type="ECO:0000256" key="2">
    <source>
        <dbReference type="SAM" id="SignalP"/>
    </source>
</evidence>
<reference evidence="3 4" key="1">
    <citation type="submission" date="2019-08" db="EMBL/GenBank/DDBJ databases">
        <title>Genomes of Antarctic Bizionia species.</title>
        <authorList>
            <person name="Bowman J.P."/>
        </authorList>
    </citation>
    <scope>NUCLEOTIDE SEQUENCE [LARGE SCALE GENOMIC DNA]</scope>
    <source>
        <strain evidence="3 4">ADA-4</strain>
    </source>
</reference>
<dbReference type="RefSeq" id="WP_148403062.1">
    <property type="nucleotide sequence ID" value="NZ_VSKK01000001.1"/>
</dbReference>
<dbReference type="Pfam" id="PF14559">
    <property type="entry name" value="TPR_19"/>
    <property type="match status" value="1"/>
</dbReference>
<dbReference type="InterPro" id="IPR011990">
    <property type="entry name" value="TPR-like_helical_dom_sf"/>
</dbReference>
<dbReference type="Gene3D" id="1.25.40.10">
    <property type="entry name" value="Tetratricopeptide repeat domain"/>
    <property type="match status" value="2"/>
</dbReference>
<dbReference type="PROSITE" id="PS50005">
    <property type="entry name" value="TPR"/>
    <property type="match status" value="1"/>
</dbReference>
<feature type="chain" id="PRO_5022763879" evidence="2">
    <location>
        <begin position="18"/>
        <end position="232"/>
    </location>
</feature>
<name>A0A5D0REE9_9FLAO</name>
<keyword evidence="1" id="KW-0802">TPR repeat</keyword>
<dbReference type="AlphaFoldDB" id="A0A5D0REE9"/>